<dbReference type="Proteomes" id="UP000061348">
    <property type="component" value="Unassembled WGS sequence"/>
</dbReference>
<protein>
    <submittedName>
        <fullName evidence="2">Uncharacterized protein</fullName>
    </submittedName>
</protein>
<feature type="region of interest" description="Disordered" evidence="1">
    <location>
        <begin position="1"/>
        <end position="22"/>
    </location>
</feature>
<reference evidence="2 3" key="1">
    <citation type="submission" date="2015-05" db="EMBL/GenBank/DDBJ databases">
        <title>A genomic and transcriptomic approach to investigate the blue pigment phenotype in Pseudomonas fluorescens.</title>
        <authorList>
            <person name="Andreani N.A."/>
            <person name="Cardazzo B."/>
        </authorList>
    </citation>
    <scope>NUCLEOTIDE SEQUENCE [LARGE SCALE GENOMIC DNA]</scope>
    <source>
        <strain evidence="2 3">Ps_22</strain>
    </source>
</reference>
<evidence type="ECO:0000256" key="1">
    <source>
        <dbReference type="SAM" id="MobiDB-lite"/>
    </source>
</evidence>
<evidence type="ECO:0000313" key="3">
    <source>
        <dbReference type="Proteomes" id="UP000061348"/>
    </source>
</evidence>
<gene>
    <name evidence="2" type="ORF">PFLmoz3_03899</name>
</gene>
<sequence>MTHYLLPQLQQAQEQPHGNRETRHPSLVVHHAYRVYHLQPGLPRPRQLRLRRRVRHGRRPDDHARHVFAARCAVFPWLLFLPGAGGDLRAKAQRQETDLRQPDPLGRLGDADWRGVQRLHADRHPLHARGGRGRRDAGHAGVPVPLVHPCRTLTGQHVPDPRQPGHHAVDVGGVGLPGAAFQLALDVHHRGSAGGVVGVYLVEAGR</sequence>
<accession>A0A109LF50</accession>
<name>A0A109LF50_PSEFL</name>
<comment type="caution">
    <text evidence="2">The sequence shown here is derived from an EMBL/GenBank/DDBJ whole genome shotgun (WGS) entry which is preliminary data.</text>
</comment>
<proteinExistence type="predicted"/>
<evidence type="ECO:0000313" key="2">
    <source>
        <dbReference type="EMBL" id="KWV86466.1"/>
    </source>
</evidence>
<dbReference type="AlphaFoldDB" id="A0A109LF50"/>
<dbReference type="EMBL" id="LCYA01000093">
    <property type="protein sequence ID" value="KWV86466.1"/>
    <property type="molecule type" value="Genomic_DNA"/>
</dbReference>
<feature type="compositionally biased region" description="Low complexity" evidence="1">
    <location>
        <begin position="1"/>
        <end position="16"/>
    </location>
</feature>
<organism evidence="2 3">
    <name type="scientific">Pseudomonas fluorescens</name>
    <dbReference type="NCBI Taxonomy" id="294"/>
    <lineage>
        <taxon>Bacteria</taxon>
        <taxon>Pseudomonadati</taxon>
        <taxon>Pseudomonadota</taxon>
        <taxon>Gammaproteobacteria</taxon>
        <taxon>Pseudomonadales</taxon>
        <taxon>Pseudomonadaceae</taxon>
        <taxon>Pseudomonas</taxon>
    </lineage>
</organism>